<feature type="domain" description="HTH luxR-type" evidence="6">
    <location>
        <begin position="150"/>
        <end position="215"/>
    </location>
</feature>
<dbReference type="CDD" id="cd17535">
    <property type="entry name" value="REC_NarL-like"/>
    <property type="match status" value="1"/>
</dbReference>
<dbReference type="EMBL" id="CP030073">
    <property type="protein sequence ID" value="AWW35665.1"/>
    <property type="molecule type" value="Genomic_DNA"/>
</dbReference>
<dbReference type="PANTHER" id="PTHR43214:SF24">
    <property type="entry name" value="TRANSCRIPTIONAL REGULATORY PROTEIN NARL-RELATED"/>
    <property type="match status" value="1"/>
</dbReference>
<dbReference type="Pfam" id="PF00072">
    <property type="entry name" value="Response_reg"/>
    <property type="match status" value="1"/>
</dbReference>
<dbReference type="SMART" id="SM00421">
    <property type="entry name" value="HTH_LUXR"/>
    <property type="match status" value="1"/>
</dbReference>
<evidence type="ECO:0000313" key="9">
    <source>
        <dbReference type="Proteomes" id="UP000249616"/>
    </source>
</evidence>
<sequence>MTVRVVLADDQTVVRAGFRALLDLTEDLVVVAEAADGTQAVEAVRLTRPDVVLMDIRMPSVDGIEATRRIAADSDLDGVRVLMLTTYQIDEYVFEALRHGAAGFLLKDVEPDALREAIRTVAAGQSLLAPAVTRAVVQEFARLRRPEAAGAERLAALTEREREVMGLVAAGLSNEEIGRELLMSPLTAKTHVSRAMTKLRARDRAQLVVLAFETGLVRPGEQAPLLPRE</sequence>
<proteinExistence type="predicted"/>
<evidence type="ECO:0000256" key="4">
    <source>
        <dbReference type="ARBA" id="ARBA00023163"/>
    </source>
</evidence>
<keyword evidence="1 5" id="KW-0597">Phosphoprotein</keyword>
<feature type="modified residue" description="4-aspartylphosphate" evidence="5">
    <location>
        <position position="55"/>
    </location>
</feature>
<dbReference type="AlphaFoldDB" id="A0A2Z4IS56"/>
<keyword evidence="2" id="KW-0805">Transcription regulation</keyword>
<evidence type="ECO:0000256" key="5">
    <source>
        <dbReference type="PROSITE-ProRule" id="PRU00169"/>
    </source>
</evidence>
<dbReference type="Proteomes" id="UP000249616">
    <property type="component" value="Chromosome"/>
</dbReference>
<dbReference type="RefSeq" id="WP_112437822.1">
    <property type="nucleotide sequence ID" value="NZ_CP030073.1"/>
</dbReference>
<dbReference type="PROSITE" id="PS50110">
    <property type="entry name" value="RESPONSE_REGULATORY"/>
    <property type="match status" value="1"/>
</dbReference>
<dbReference type="SUPFAM" id="SSF52172">
    <property type="entry name" value="CheY-like"/>
    <property type="match status" value="1"/>
</dbReference>
<dbReference type="Gene3D" id="3.40.50.2300">
    <property type="match status" value="1"/>
</dbReference>
<dbReference type="InterPro" id="IPR058245">
    <property type="entry name" value="NreC/VraR/RcsB-like_REC"/>
</dbReference>
<accession>A0A2Z4IS56</accession>
<keyword evidence="9" id="KW-1185">Reference proteome</keyword>
<keyword evidence="3 8" id="KW-0238">DNA-binding</keyword>
<evidence type="ECO:0000259" key="7">
    <source>
        <dbReference type="PROSITE" id="PS50110"/>
    </source>
</evidence>
<dbReference type="PROSITE" id="PS50043">
    <property type="entry name" value="HTH_LUXR_2"/>
    <property type="match status" value="1"/>
</dbReference>
<evidence type="ECO:0000256" key="2">
    <source>
        <dbReference type="ARBA" id="ARBA00023015"/>
    </source>
</evidence>
<dbReference type="InterPro" id="IPR001789">
    <property type="entry name" value="Sig_transdc_resp-reg_receiver"/>
</dbReference>
<dbReference type="InterPro" id="IPR011006">
    <property type="entry name" value="CheY-like_superfamily"/>
</dbReference>
<dbReference type="GO" id="GO:0003677">
    <property type="term" value="F:DNA binding"/>
    <property type="evidence" value="ECO:0007669"/>
    <property type="project" value="UniProtKB-KW"/>
</dbReference>
<evidence type="ECO:0000256" key="1">
    <source>
        <dbReference type="ARBA" id="ARBA00022553"/>
    </source>
</evidence>
<evidence type="ECO:0000259" key="6">
    <source>
        <dbReference type="PROSITE" id="PS50043"/>
    </source>
</evidence>
<dbReference type="InterPro" id="IPR016032">
    <property type="entry name" value="Sig_transdc_resp-reg_C-effctor"/>
</dbReference>
<dbReference type="InterPro" id="IPR039420">
    <property type="entry name" value="WalR-like"/>
</dbReference>
<gene>
    <name evidence="8" type="ORF">DN051_02470</name>
</gene>
<evidence type="ECO:0000313" key="8">
    <source>
        <dbReference type="EMBL" id="AWW35665.1"/>
    </source>
</evidence>
<dbReference type="KEGG" id="scad:DN051_02470"/>
<protein>
    <submittedName>
        <fullName evidence="8">DNA-binding response regulator</fullName>
    </submittedName>
</protein>
<organism evidence="8 9">
    <name type="scientific">Streptomyces cadmiisoli</name>
    <dbReference type="NCBI Taxonomy" id="2184053"/>
    <lineage>
        <taxon>Bacteria</taxon>
        <taxon>Bacillati</taxon>
        <taxon>Actinomycetota</taxon>
        <taxon>Actinomycetes</taxon>
        <taxon>Kitasatosporales</taxon>
        <taxon>Streptomycetaceae</taxon>
        <taxon>Streptomyces</taxon>
        <taxon>Streptomyces aurantiacus group</taxon>
    </lineage>
</organism>
<evidence type="ECO:0000256" key="3">
    <source>
        <dbReference type="ARBA" id="ARBA00023125"/>
    </source>
</evidence>
<reference evidence="8 9" key="1">
    <citation type="journal article" date="2019" name="Int. J. Syst. Evol. Microbiol.">
        <title>Streptomyces cadmiisoli sp. nov., a novel actinomycete isolated from cadmium-contaminated soil.</title>
        <authorList>
            <person name="Li K."/>
            <person name="Tang X."/>
            <person name="Zhao J."/>
            <person name="Guo Y."/>
            <person name="Tang Y."/>
            <person name="Gao J."/>
        </authorList>
    </citation>
    <scope>NUCLEOTIDE SEQUENCE [LARGE SCALE GENOMIC DNA]</scope>
    <source>
        <strain evidence="8 9">ZFG47</strain>
    </source>
</reference>
<dbReference type="PANTHER" id="PTHR43214">
    <property type="entry name" value="TWO-COMPONENT RESPONSE REGULATOR"/>
    <property type="match status" value="1"/>
</dbReference>
<dbReference type="SUPFAM" id="SSF46894">
    <property type="entry name" value="C-terminal effector domain of the bipartite response regulators"/>
    <property type="match status" value="1"/>
</dbReference>
<name>A0A2Z4IS56_9ACTN</name>
<dbReference type="GO" id="GO:0006355">
    <property type="term" value="P:regulation of DNA-templated transcription"/>
    <property type="evidence" value="ECO:0007669"/>
    <property type="project" value="InterPro"/>
</dbReference>
<dbReference type="GO" id="GO:0000160">
    <property type="term" value="P:phosphorelay signal transduction system"/>
    <property type="evidence" value="ECO:0007669"/>
    <property type="project" value="InterPro"/>
</dbReference>
<dbReference type="CDD" id="cd06170">
    <property type="entry name" value="LuxR_C_like"/>
    <property type="match status" value="1"/>
</dbReference>
<dbReference type="Pfam" id="PF00196">
    <property type="entry name" value="GerE"/>
    <property type="match status" value="1"/>
</dbReference>
<dbReference type="InterPro" id="IPR000792">
    <property type="entry name" value="Tscrpt_reg_LuxR_C"/>
</dbReference>
<feature type="domain" description="Response regulatory" evidence="7">
    <location>
        <begin position="4"/>
        <end position="122"/>
    </location>
</feature>
<dbReference type="PRINTS" id="PR00038">
    <property type="entry name" value="HTHLUXR"/>
</dbReference>
<dbReference type="SMART" id="SM00448">
    <property type="entry name" value="REC"/>
    <property type="match status" value="1"/>
</dbReference>
<keyword evidence="4" id="KW-0804">Transcription</keyword>